<sequence length="475" mass="51817">MPTILCQFARGRLFATWLCLALALYFAAQFNAPLKDHDPLIYVLVGKGIYQHGLLPYDFAFDHKPLLIYFFYGLLSFLDVHLYVFQAASAVLLALSALLVWRLFLDRSLGLPLVLFVVAAFAVGSVGYSGNSELLFVPFELVAIHFALRSRDRSGYLLLSAMAAVAAFNINYVCGVALFPALVFSLWTSLRSVPAFAARLAAYGLACILLMGALLLAAFIGGMDVARYFDLQRRFLTGYASETGAPDAVYLAKLAILAAPGLLALFPVFEPARRDAARALALLLLGSAATLFLSGKFFPHYLYTLAAPAAVIVLMVDYRSNLRYGLLCVAVTLVSLAYVAKFVSYRGGEAYVMDDFLRPYLQISDIVGTEKVMSMRAPIEPLYYSGATPFQPLVWMDHAEIIHGAGEDGYYRARLAEAPAFVMTDDGWCAAGGRDWASCEALADGYARVLRSAGDGGLQTGYELYRRNAQPAGAE</sequence>
<feature type="transmembrane region" description="Helical" evidence="1">
    <location>
        <begin position="200"/>
        <end position="229"/>
    </location>
</feature>
<feature type="signal peptide" evidence="2">
    <location>
        <begin position="1"/>
        <end position="27"/>
    </location>
</feature>
<feature type="transmembrane region" description="Helical" evidence="1">
    <location>
        <begin position="80"/>
        <end position="101"/>
    </location>
</feature>
<comment type="caution">
    <text evidence="3">The sequence shown here is derived from an EMBL/GenBank/DDBJ whole genome shotgun (WGS) entry which is preliminary data.</text>
</comment>
<proteinExistence type="predicted"/>
<dbReference type="EMBL" id="JBHRSP010000012">
    <property type="protein sequence ID" value="MFC3072974.1"/>
    <property type="molecule type" value="Genomic_DNA"/>
</dbReference>
<feature type="chain" id="PRO_5047106085" evidence="2">
    <location>
        <begin position="28"/>
        <end position="475"/>
    </location>
</feature>
<organism evidence="3 4">
    <name type="scientific">Shinella pollutisoli</name>
    <dbReference type="NCBI Taxonomy" id="2250594"/>
    <lineage>
        <taxon>Bacteria</taxon>
        <taxon>Pseudomonadati</taxon>
        <taxon>Pseudomonadota</taxon>
        <taxon>Alphaproteobacteria</taxon>
        <taxon>Hyphomicrobiales</taxon>
        <taxon>Rhizobiaceae</taxon>
        <taxon>Shinella</taxon>
    </lineage>
</organism>
<feature type="transmembrane region" description="Helical" evidence="1">
    <location>
        <begin position="324"/>
        <end position="343"/>
    </location>
</feature>
<evidence type="ECO:0000256" key="2">
    <source>
        <dbReference type="SAM" id="SignalP"/>
    </source>
</evidence>
<dbReference type="Proteomes" id="UP001595377">
    <property type="component" value="Unassembled WGS sequence"/>
</dbReference>
<keyword evidence="1" id="KW-0812">Transmembrane</keyword>
<feature type="transmembrane region" description="Helical" evidence="1">
    <location>
        <begin position="276"/>
        <end position="294"/>
    </location>
</feature>
<feature type="transmembrane region" description="Helical" evidence="1">
    <location>
        <begin position="108"/>
        <end position="128"/>
    </location>
</feature>
<evidence type="ECO:0000313" key="3">
    <source>
        <dbReference type="EMBL" id="MFC3072974.1"/>
    </source>
</evidence>
<evidence type="ECO:0000313" key="4">
    <source>
        <dbReference type="Proteomes" id="UP001595377"/>
    </source>
</evidence>
<keyword evidence="1" id="KW-1133">Transmembrane helix</keyword>
<protein>
    <submittedName>
        <fullName evidence="3">Glycosyltransferase family 39 protein</fullName>
    </submittedName>
</protein>
<evidence type="ECO:0000256" key="1">
    <source>
        <dbReference type="SAM" id="Phobius"/>
    </source>
</evidence>
<keyword evidence="2" id="KW-0732">Signal</keyword>
<keyword evidence="1" id="KW-0472">Membrane</keyword>
<keyword evidence="4" id="KW-1185">Reference proteome</keyword>
<feature type="transmembrane region" description="Helical" evidence="1">
    <location>
        <begin position="156"/>
        <end position="188"/>
    </location>
</feature>
<accession>A0ABV7DDL9</accession>
<feature type="transmembrane region" description="Helical" evidence="1">
    <location>
        <begin position="249"/>
        <end position="269"/>
    </location>
</feature>
<reference evidence="4" key="1">
    <citation type="journal article" date="2019" name="Int. J. Syst. Evol. Microbiol.">
        <title>The Global Catalogue of Microorganisms (GCM) 10K type strain sequencing project: providing services to taxonomists for standard genome sequencing and annotation.</title>
        <authorList>
            <consortium name="The Broad Institute Genomics Platform"/>
            <consortium name="The Broad Institute Genome Sequencing Center for Infectious Disease"/>
            <person name="Wu L."/>
            <person name="Ma J."/>
        </authorList>
    </citation>
    <scope>NUCLEOTIDE SEQUENCE [LARGE SCALE GENOMIC DNA]</scope>
    <source>
        <strain evidence="4">KCTC 52677</strain>
    </source>
</reference>
<gene>
    <name evidence="3" type="ORF">ACFOHH_07665</name>
</gene>
<name>A0ABV7DDL9_9HYPH</name>
<dbReference type="RefSeq" id="WP_257314248.1">
    <property type="nucleotide sequence ID" value="NZ_JANFDG010000006.1"/>
</dbReference>
<feature type="transmembrane region" description="Helical" evidence="1">
    <location>
        <begin position="300"/>
        <end position="317"/>
    </location>
</feature>